<evidence type="ECO:0000313" key="5">
    <source>
        <dbReference type="Proteomes" id="UP000094056"/>
    </source>
</evidence>
<dbReference type="AlphaFoldDB" id="A0A1E3XF49"/>
<protein>
    <recommendedName>
        <fullName evidence="2">Protein argonaute</fullName>
    </recommendedName>
</protein>
<dbReference type="InterPro" id="IPR003165">
    <property type="entry name" value="Piwi"/>
</dbReference>
<dbReference type="SUPFAM" id="SSF53098">
    <property type="entry name" value="Ribonuclease H-like"/>
    <property type="match status" value="1"/>
</dbReference>
<feature type="domain" description="Piwi" evidence="3">
    <location>
        <begin position="460"/>
        <end position="758"/>
    </location>
</feature>
<evidence type="ECO:0000256" key="1">
    <source>
        <dbReference type="ARBA" id="ARBA00035012"/>
    </source>
</evidence>
<organism evidence="4 5">
    <name type="scientific">Candidatus Scalindua rubra</name>
    <dbReference type="NCBI Taxonomy" id="1872076"/>
    <lineage>
        <taxon>Bacteria</taxon>
        <taxon>Pseudomonadati</taxon>
        <taxon>Planctomycetota</taxon>
        <taxon>Candidatus Brocadiia</taxon>
        <taxon>Candidatus Brocadiales</taxon>
        <taxon>Candidatus Scalinduaceae</taxon>
        <taxon>Candidatus Scalindua</taxon>
    </lineage>
</organism>
<reference evidence="4 5" key="1">
    <citation type="submission" date="2016-07" db="EMBL/GenBank/DDBJ databases">
        <title>Draft genome of Scalindua rubra, obtained from a brine-seawater interface in the Red Sea, sheds light on salt adaptation in anammox bacteria.</title>
        <authorList>
            <person name="Speth D.R."/>
            <person name="Lagkouvardos I."/>
            <person name="Wang Y."/>
            <person name="Qian P.-Y."/>
            <person name="Dutilh B.E."/>
            <person name="Jetten M.S."/>
        </authorList>
    </citation>
    <scope>NUCLEOTIDE SEQUENCE [LARGE SCALE GENOMIC DNA]</scope>
    <source>
        <strain evidence="4">BSI-1</strain>
    </source>
</reference>
<evidence type="ECO:0000313" key="4">
    <source>
        <dbReference type="EMBL" id="ODS34257.1"/>
    </source>
</evidence>
<gene>
    <name evidence="4" type="ORF">SCARUB_00631</name>
</gene>
<dbReference type="Gene3D" id="3.30.420.10">
    <property type="entry name" value="Ribonuclease H-like superfamily/Ribonuclease H"/>
    <property type="match status" value="1"/>
</dbReference>
<evidence type="ECO:0000259" key="3">
    <source>
        <dbReference type="SMART" id="SM00950"/>
    </source>
</evidence>
<evidence type="ECO:0000256" key="2">
    <source>
        <dbReference type="ARBA" id="ARBA00035032"/>
    </source>
</evidence>
<dbReference type="EMBL" id="MAYW01000010">
    <property type="protein sequence ID" value="ODS34257.1"/>
    <property type="molecule type" value="Genomic_DNA"/>
</dbReference>
<dbReference type="SMART" id="SM00950">
    <property type="entry name" value="Piwi"/>
    <property type="match status" value="1"/>
</dbReference>
<dbReference type="GO" id="GO:0003676">
    <property type="term" value="F:nucleic acid binding"/>
    <property type="evidence" value="ECO:0007669"/>
    <property type="project" value="InterPro"/>
</dbReference>
<dbReference type="Proteomes" id="UP000094056">
    <property type="component" value="Unassembled WGS sequence"/>
</dbReference>
<name>A0A1E3XF49_9BACT</name>
<sequence length="789" mass="92335">MQNHSTNLFEVINISELNGYYQLYETQDIKTEWREDDSQIKNLHNLVKQIAYENEIPVALLLHKEYPRLAIPADKELKRLEYPLTPDVLTLTSINEKKPINFKELDPESKYIALSFLRFALQTPLIKDNNLWKSGTSSFFTKRPINWKDYIRETDVYGGFGFKILLFDGKIYVVVKLCYKYVDRKWLTDRCSVEKINDFKMRHALYHYGHRFFPVQLLGLTGKNISKQKFKPQNRDSITTVFKYTKNELKSNPPQWISTLDPSSSAIHYRYPGNEKRRYGAASLCKLILTTSDPNLEHLHSLSIKSPYKRLSLPQDIVRQYLSKGFFNGTPIRISEEPLLRKRKIFPVPAQVFGQNTVLEINNGKRLDKLGKIRMEYLRDPNIGGLITSGFHAQYLIAPLSLNREIVEDFKDRLEKTIQQFVHRPYSMKLVIYNDQKAGTLREQKDAIIRKCLDVNLHGYGVLILPHSNKPDLHNFVKKELWERVQCQCVLAEKLNNFYDRVSKEKIHYIVKRQLERKYISYLRNTALGHLIVNRKWLWALKDKLHYDVYIGLDVLNNTAAFTFLYNNGRQCFTHIYPSKQKEKLLTQQIIKVIYKHLKEDLKNYSEAPRSVIIHRDGKSHSTEWKGFKEAIQRLQKEGIISKDTNFGIIEVHKHDALGFRLFLNKNGYIKNPAIGSWEVFSKEKGVVCTTGDPFKFQGTAKPLYVEIAYGELEINKVLQDIFSLSQLCWMSPDKCCRLPITVKLCDEFLRSVAAESNEDEAIYGEMEDMDEFEEEDKVIVLRERRVML</sequence>
<dbReference type="Pfam" id="PF02171">
    <property type="entry name" value="Piwi"/>
    <property type="match status" value="1"/>
</dbReference>
<dbReference type="InterPro" id="IPR012337">
    <property type="entry name" value="RNaseH-like_sf"/>
</dbReference>
<dbReference type="InterPro" id="IPR036397">
    <property type="entry name" value="RNaseH_sf"/>
</dbReference>
<proteinExistence type="inferred from homology"/>
<comment type="similarity">
    <text evidence="1">Belongs to the argonaute family. Long pAgo subfamily.</text>
</comment>
<comment type="caution">
    <text evidence="4">The sequence shown here is derived from an EMBL/GenBank/DDBJ whole genome shotgun (WGS) entry which is preliminary data.</text>
</comment>
<accession>A0A1E3XF49</accession>